<comment type="caution">
    <text evidence="1">The sequence shown here is derived from an EMBL/GenBank/DDBJ whole genome shotgun (WGS) entry which is preliminary data.</text>
</comment>
<dbReference type="PANTHER" id="PTHR21310:SF51">
    <property type="entry name" value="AMINOGLYCOSIDE PHOSPHOTRANSFERASE DOMAIN-CONTAINING PROTEIN"/>
    <property type="match status" value="1"/>
</dbReference>
<sequence length="195" mass="21699">MERCGVRKILDMVFATGAFNPSKEQETFALAHHDLDLQNLLTDEDGNITGIIDWDGSIAAPRCIGTAAVPIFLNRDWFPGYANTLSISPHLAWKTETYRQFYAQALVEAGHPDAKFTTKSPIYQAALCALYLGGSAHDFTEKLLREIPGFRLPPREMKVALGMGWEDGEKWLKGELRKILEPQMPVADPVELVGP</sequence>
<reference evidence="1 2" key="1">
    <citation type="submission" date="2020-01" db="EMBL/GenBank/DDBJ databases">
        <authorList>
            <consortium name="DOE Joint Genome Institute"/>
            <person name="Haridas S."/>
            <person name="Albert R."/>
            <person name="Binder M."/>
            <person name="Bloem J."/>
            <person name="Labutti K."/>
            <person name="Salamov A."/>
            <person name="Andreopoulos B."/>
            <person name="Baker S.E."/>
            <person name="Barry K."/>
            <person name="Bills G."/>
            <person name="Bluhm B.H."/>
            <person name="Cannon C."/>
            <person name="Castanera R."/>
            <person name="Culley D.E."/>
            <person name="Daum C."/>
            <person name="Ezra D."/>
            <person name="Gonzalez J.B."/>
            <person name="Henrissat B."/>
            <person name="Kuo A."/>
            <person name="Liang C."/>
            <person name="Lipzen A."/>
            <person name="Lutzoni F."/>
            <person name="Magnuson J."/>
            <person name="Mondo S."/>
            <person name="Nolan M."/>
            <person name="Ohm R."/>
            <person name="Pangilinan J."/>
            <person name="Park H.-J.H."/>
            <person name="Ramirez L."/>
            <person name="Alfaro M."/>
            <person name="Sun H."/>
            <person name="Tritt A."/>
            <person name="Yoshinaga Y."/>
            <person name="Zwiers L.-H.L."/>
            <person name="Turgeon B.G."/>
            <person name="Goodwin S.B."/>
            <person name="Spatafora J.W."/>
            <person name="Crous P.W."/>
            <person name="Grigoriev I.V."/>
        </authorList>
    </citation>
    <scope>NUCLEOTIDE SEQUENCE [LARGE SCALE GENOMIC DNA]</scope>
    <source>
        <strain evidence="1 2">CBS 611.86</strain>
    </source>
</reference>
<organism evidence="1 2">
    <name type="scientific">Massariosphaeria phaeospora</name>
    <dbReference type="NCBI Taxonomy" id="100035"/>
    <lineage>
        <taxon>Eukaryota</taxon>
        <taxon>Fungi</taxon>
        <taxon>Dikarya</taxon>
        <taxon>Ascomycota</taxon>
        <taxon>Pezizomycotina</taxon>
        <taxon>Dothideomycetes</taxon>
        <taxon>Pleosporomycetidae</taxon>
        <taxon>Pleosporales</taxon>
        <taxon>Pleosporales incertae sedis</taxon>
        <taxon>Massariosphaeria</taxon>
    </lineage>
</organism>
<accession>A0A7C8HZS4</accession>
<dbReference type="Proteomes" id="UP000481861">
    <property type="component" value="Unassembled WGS sequence"/>
</dbReference>
<dbReference type="OrthoDB" id="10003767at2759"/>
<proteinExistence type="predicted"/>
<dbReference type="Gene3D" id="3.90.1200.10">
    <property type="match status" value="1"/>
</dbReference>
<dbReference type="SUPFAM" id="SSF56112">
    <property type="entry name" value="Protein kinase-like (PK-like)"/>
    <property type="match status" value="1"/>
</dbReference>
<dbReference type="EMBL" id="JAADJZ010000039">
    <property type="protein sequence ID" value="KAF2864886.1"/>
    <property type="molecule type" value="Genomic_DNA"/>
</dbReference>
<dbReference type="InterPro" id="IPR011009">
    <property type="entry name" value="Kinase-like_dom_sf"/>
</dbReference>
<evidence type="ECO:0000313" key="1">
    <source>
        <dbReference type="EMBL" id="KAF2864886.1"/>
    </source>
</evidence>
<name>A0A7C8HZS4_9PLEO</name>
<gene>
    <name evidence="1" type="ORF">BDV95DRAFT_588256</name>
</gene>
<protein>
    <submittedName>
        <fullName evidence="1">Uncharacterized protein</fullName>
    </submittedName>
</protein>
<dbReference type="AlphaFoldDB" id="A0A7C8HZS4"/>
<dbReference type="PANTHER" id="PTHR21310">
    <property type="entry name" value="AMINOGLYCOSIDE PHOSPHOTRANSFERASE-RELATED-RELATED"/>
    <property type="match status" value="1"/>
</dbReference>
<keyword evidence="2" id="KW-1185">Reference proteome</keyword>
<dbReference type="InterPro" id="IPR051678">
    <property type="entry name" value="AGP_Transferase"/>
</dbReference>
<evidence type="ECO:0000313" key="2">
    <source>
        <dbReference type="Proteomes" id="UP000481861"/>
    </source>
</evidence>